<evidence type="ECO:0000313" key="3">
    <source>
        <dbReference type="Proteomes" id="UP000234545"/>
    </source>
</evidence>
<dbReference type="Gene3D" id="1.10.10.10">
    <property type="entry name" value="Winged helix-like DNA-binding domain superfamily/Winged helix DNA-binding domain"/>
    <property type="match status" value="1"/>
</dbReference>
<proteinExistence type="predicted"/>
<dbReference type="Proteomes" id="UP000234545">
    <property type="component" value="Unassembled WGS sequence"/>
</dbReference>
<gene>
    <name evidence="2" type="ORF">CYJ25_07490</name>
</gene>
<name>A0A2I1I421_9ACTO</name>
<feature type="domain" description="HTH marR-type" evidence="1">
    <location>
        <begin position="1"/>
        <end position="142"/>
    </location>
</feature>
<protein>
    <submittedName>
        <fullName evidence="2">MarR family transcriptional regulator</fullName>
    </submittedName>
</protein>
<reference evidence="2 3" key="1">
    <citation type="submission" date="2017-12" db="EMBL/GenBank/DDBJ databases">
        <title>Phylogenetic diversity of female urinary microbiome.</title>
        <authorList>
            <person name="Thomas-White K."/>
            <person name="Wolfe A.J."/>
        </authorList>
    </citation>
    <scope>NUCLEOTIDE SEQUENCE [LARGE SCALE GENOMIC DNA]</scope>
    <source>
        <strain evidence="2 3">UMB0250</strain>
    </source>
</reference>
<accession>A0A2I1I421</accession>
<dbReference type="OrthoDB" id="8635520at2"/>
<dbReference type="Pfam" id="PF12802">
    <property type="entry name" value="MarR_2"/>
    <property type="match status" value="1"/>
</dbReference>
<dbReference type="PANTHER" id="PTHR33164">
    <property type="entry name" value="TRANSCRIPTIONAL REGULATOR, MARR FAMILY"/>
    <property type="match status" value="1"/>
</dbReference>
<dbReference type="PROSITE" id="PS50995">
    <property type="entry name" value="HTH_MARR_2"/>
    <property type="match status" value="1"/>
</dbReference>
<comment type="caution">
    <text evidence="2">The sequence shown here is derived from an EMBL/GenBank/DDBJ whole genome shotgun (WGS) entry which is preliminary data.</text>
</comment>
<dbReference type="GO" id="GO:0006950">
    <property type="term" value="P:response to stress"/>
    <property type="evidence" value="ECO:0007669"/>
    <property type="project" value="TreeGrafter"/>
</dbReference>
<dbReference type="InterPro" id="IPR036390">
    <property type="entry name" value="WH_DNA-bd_sf"/>
</dbReference>
<dbReference type="PRINTS" id="PR00598">
    <property type="entry name" value="HTHMARR"/>
</dbReference>
<dbReference type="PANTHER" id="PTHR33164:SF99">
    <property type="entry name" value="MARR FAMILY REGULATORY PROTEIN"/>
    <property type="match status" value="1"/>
</dbReference>
<evidence type="ECO:0000313" key="2">
    <source>
        <dbReference type="EMBL" id="PKY65849.1"/>
    </source>
</evidence>
<dbReference type="SUPFAM" id="SSF46785">
    <property type="entry name" value="Winged helix' DNA-binding domain"/>
    <property type="match status" value="1"/>
</dbReference>
<dbReference type="RefSeq" id="WP_101628557.1">
    <property type="nucleotide sequence ID" value="NZ_PKKJ01000012.1"/>
</dbReference>
<dbReference type="SMART" id="SM00347">
    <property type="entry name" value="HTH_MARR"/>
    <property type="match status" value="1"/>
</dbReference>
<evidence type="ECO:0000259" key="1">
    <source>
        <dbReference type="PROSITE" id="PS50995"/>
    </source>
</evidence>
<sequence>MRRDARGRAWETYFVTTARLTNAIEAELKAECQVTQPEYNVLLQVARAGDKGIRPSALAHEVVFSPSRLTHTVNRLVSRGYVERTTCAGDGRGGLILMTDAGKKFFEKAADVHREVIREIALHDLSEEEVTVLNEVFGRIARRIDDHMA</sequence>
<dbReference type="InterPro" id="IPR036388">
    <property type="entry name" value="WH-like_DNA-bd_sf"/>
</dbReference>
<dbReference type="EMBL" id="PKKJ01000012">
    <property type="protein sequence ID" value="PKY65849.1"/>
    <property type="molecule type" value="Genomic_DNA"/>
</dbReference>
<dbReference type="GO" id="GO:0003700">
    <property type="term" value="F:DNA-binding transcription factor activity"/>
    <property type="evidence" value="ECO:0007669"/>
    <property type="project" value="InterPro"/>
</dbReference>
<organism evidence="2 3">
    <name type="scientific">Schaalia turicensis</name>
    <dbReference type="NCBI Taxonomy" id="131111"/>
    <lineage>
        <taxon>Bacteria</taxon>
        <taxon>Bacillati</taxon>
        <taxon>Actinomycetota</taxon>
        <taxon>Actinomycetes</taxon>
        <taxon>Actinomycetales</taxon>
        <taxon>Actinomycetaceae</taxon>
        <taxon>Schaalia</taxon>
    </lineage>
</organism>
<dbReference type="AlphaFoldDB" id="A0A2I1I421"/>
<dbReference type="InterPro" id="IPR039422">
    <property type="entry name" value="MarR/SlyA-like"/>
</dbReference>
<dbReference type="InterPro" id="IPR000835">
    <property type="entry name" value="HTH_MarR-typ"/>
</dbReference>